<dbReference type="PANTHER" id="PTHR35563">
    <property type="entry name" value="BARREL METAL-DEPENDENT HYDROLASE, PUTATIVE (AFU_ORTHOLOGUE AFUA_1G16240)-RELATED"/>
    <property type="match status" value="1"/>
</dbReference>
<dbReference type="Gene3D" id="3.20.20.140">
    <property type="entry name" value="Metal-dependent hydrolases"/>
    <property type="match status" value="1"/>
</dbReference>
<dbReference type="InterPro" id="IPR006680">
    <property type="entry name" value="Amidohydro-rel"/>
</dbReference>
<evidence type="ECO:0000313" key="3">
    <source>
        <dbReference type="Proteomes" id="UP001629230"/>
    </source>
</evidence>
<feature type="domain" description="Amidohydrolase-related" evidence="1">
    <location>
        <begin position="38"/>
        <end position="295"/>
    </location>
</feature>
<name>A0ABW9ANP1_9BURK</name>
<sequence>MTDSAKDRQHALTDEPPVCQSPDASWVALPFVLPPGACDCHAHIYGPPERYPYRDKRRYTPAPVGLDEYRALLAKLGVTRAVIVQPTVYDDNRITLDVLNTSSGAWRGIAQLKPDVSDAELRRLDAAGFRGVRLHTRSGLDDLDAMARRVAPLGWHVQLHLDARDLPEIGPRLARLPVPVVLDHFARIVVQDGLDQPGFKALLTLMESGQCWVKLSAPFRLGDDISPYAAVLPFAKALVAARPDRLVWGSDWPHSSYHGVMPNMGVLLGLVGEWAPDGGTRDMILGINPARLYGFE</sequence>
<protein>
    <submittedName>
        <fullName evidence="2">Amidohydrolase family protein</fullName>
    </submittedName>
</protein>
<dbReference type="SUPFAM" id="SSF51556">
    <property type="entry name" value="Metallo-dependent hydrolases"/>
    <property type="match status" value="1"/>
</dbReference>
<gene>
    <name evidence="2" type="ORF">PQR57_09210</name>
</gene>
<reference evidence="2 3" key="1">
    <citation type="journal article" date="2024" name="Chem. Sci.">
        <title>Discovery of megapolipeptins by genome mining of a Burkholderiales bacteria collection.</title>
        <authorList>
            <person name="Paulo B.S."/>
            <person name="Recchia M.J.J."/>
            <person name="Lee S."/>
            <person name="Fergusson C.H."/>
            <person name="Romanowski S.B."/>
            <person name="Hernandez A."/>
            <person name="Krull N."/>
            <person name="Liu D.Y."/>
            <person name="Cavanagh H."/>
            <person name="Bos A."/>
            <person name="Gray C.A."/>
            <person name="Murphy B.T."/>
            <person name="Linington R.G."/>
            <person name="Eustaquio A.S."/>
        </authorList>
    </citation>
    <scope>NUCLEOTIDE SEQUENCE [LARGE SCALE GENOMIC DNA]</scope>
    <source>
        <strain evidence="2 3">RL17-350-BIC-A</strain>
    </source>
</reference>
<dbReference type="InterPro" id="IPR032466">
    <property type="entry name" value="Metal_Hydrolase"/>
</dbReference>
<dbReference type="Pfam" id="PF04909">
    <property type="entry name" value="Amidohydro_2"/>
    <property type="match status" value="1"/>
</dbReference>
<dbReference type="EMBL" id="JAQQEZ010000005">
    <property type="protein sequence ID" value="MFM0001194.1"/>
    <property type="molecule type" value="Genomic_DNA"/>
</dbReference>
<keyword evidence="3" id="KW-1185">Reference proteome</keyword>
<evidence type="ECO:0000313" key="2">
    <source>
        <dbReference type="EMBL" id="MFM0001194.1"/>
    </source>
</evidence>
<evidence type="ECO:0000259" key="1">
    <source>
        <dbReference type="Pfam" id="PF04909"/>
    </source>
</evidence>
<dbReference type="Proteomes" id="UP001629230">
    <property type="component" value="Unassembled WGS sequence"/>
</dbReference>
<dbReference type="InterPro" id="IPR052358">
    <property type="entry name" value="Aro_Compnd_Degr_Hydrolases"/>
</dbReference>
<proteinExistence type="predicted"/>
<dbReference type="PANTHER" id="PTHR35563:SF2">
    <property type="entry name" value="BARREL METAL-DEPENDENT HYDROLASE, PUTATIVE (AFU_ORTHOLOGUE AFUA_1G16240)-RELATED"/>
    <property type="match status" value="1"/>
</dbReference>
<accession>A0ABW9ANP1</accession>
<comment type="caution">
    <text evidence="2">The sequence shown here is derived from an EMBL/GenBank/DDBJ whole genome shotgun (WGS) entry which is preliminary data.</text>
</comment>
<organism evidence="2 3">
    <name type="scientific">Paraburkholderia dipogonis</name>
    <dbReference type="NCBI Taxonomy" id="1211383"/>
    <lineage>
        <taxon>Bacteria</taxon>
        <taxon>Pseudomonadati</taxon>
        <taxon>Pseudomonadota</taxon>
        <taxon>Betaproteobacteria</taxon>
        <taxon>Burkholderiales</taxon>
        <taxon>Burkholderiaceae</taxon>
        <taxon>Paraburkholderia</taxon>
    </lineage>
</organism>
<dbReference type="RefSeq" id="WP_408176654.1">
    <property type="nucleotide sequence ID" value="NZ_JAQQEZ010000005.1"/>
</dbReference>